<comment type="caution">
    <text evidence="1">The sequence shown here is derived from an EMBL/GenBank/DDBJ whole genome shotgun (WGS) entry which is preliminary data.</text>
</comment>
<dbReference type="Proteomes" id="UP001501581">
    <property type="component" value="Unassembled WGS sequence"/>
</dbReference>
<dbReference type="RefSeq" id="WP_343993298.1">
    <property type="nucleotide sequence ID" value="NZ_BAAALG010000006.1"/>
</dbReference>
<protein>
    <submittedName>
        <fullName evidence="1">Uncharacterized protein</fullName>
    </submittedName>
</protein>
<dbReference type="EMBL" id="BAAALG010000006">
    <property type="protein sequence ID" value="GAA1099733.1"/>
    <property type="molecule type" value="Genomic_DNA"/>
</dbReference>
<keyword evidence="2" id="KW-1185">Reference proteome</keyword>
<accession>A0ABN1TRR2</accession>
<reference evidence="1 2" key="1">
    <citation type="journal article" date="2019" name="Int. J. Syst. Evol. Microbiol.">
        <title>The Global Catalogue of Microorganisms (GCM) 10K type strain sequencing project: providing services to taxonomists for standard genome sequencing and annotation.</title>
        <authorList>
            <consortium name="The Broad Institute Genomics Platform"/>
            <consortium name="The Broad Institute Genome Sequencing Center for Infectious Disease"/>
            <person name="Wu L."/>
            <person name="Ma J."/>
        </authorList>
    </citation>
    <scope>NUCLEOTIDE SEQUENCE [LARGE SCALE GENOMIC DNA]</scope>
    <source>
        <strain evidence="1 2">JCM 13008</strain>
    </source>
</reference>
<evidence type="ECO:0000313" key="1">
    <source>
        <dbReference type="EMBL" id="GAA1099733.1"/>
    </source>
</evidence>
<organism evidence="1 2">
    <name type="scientific">Nocardioides dubius</name>
    <dbReference type="NCBI Taxonomy" id="317019"/>
    <lineage>
        <taxon>Bacteria</taxon>
        <taxon>Bacillati</taxon>
        <taxon>Actinomycetota</taxon>
        <taxon>Actinomycetes</taxon>
        <taxon>Propionibacteriales</taxon>
        <taxon>Nocardioidaceae</taxon>
        <taxon>Nocardioides</taxon>
    </lineage>
</organism>
<gene>
    <name evidence="1" type="ORF">GCM10009668_16870</name>
</gene>
<evidence type="ECO:0000313" key="2">
    <source>
        <dbReference type="Proteomes" id="UP001501581"/>
    </source>
</evidence>
<sequence>MSDIEFDHDAVAGYPRPLHTLATSLAAASTLPTPDAGTSTALAREAIDRVAVQSAALGGAYDDLCEAVLFCLERYPQADQGSGWLLEMQAEQALR</sequence>
<proteinExistence type="predicted"/>
<name>A0ABN1TRR2_9ACTN</name>